<organism evidence="2 3">
    <name type="scientific">Steinernema hermaphroditum</name>
    <dbReference type="NCBI Taxonomy" id="289476"/>
    <lineage>
        <taxon>Eukaryota</taxon>
        <taxon>Metazoa</taxon>
        <taxon>Ecdysozoa</taxon>
        <taxon>Nematoda</taxon>
        <taxon>Chromadorea</taxon>
        <taxon>Rhabditida</taxon>
        <taxon>Tylenchina</taxon>
        <taxon>Panagrolaimomorpha</taxon>
        <taxon>Strongyloidoidea</taxon>
        <taxon>Steinernematidae</taxon>
        <taxon>Steinernema</taxon>
    </lineage>
</organism>
<sequence length="565" mass="63486">MRAFGSLHKRKMSAQGTLIKEEPVGVVKLEAIDMEFEENARGSPLLGEGSQFVGNTLQTQDDLPTQRLIDTQVADANVSIGLSSPVDSNNRMTESTLVKEEPVEMEVGRPDPPCPPQETQLVSAAVHMTVNRVKEEPVDAESEERRTPSSSNERREDTEEVRNYVENDTLAESILVKLEAVDMELEDHSQRSSFLNEENLFLDNLLQMEDSFLTQQLMNTQVADANISIGLSSPTHSNNRMTESTLVKDEPVETEAEEVAGLSEEYHGAIEDSGSTTEQVLDLVKDEPVEMELGQPDDPLPSEELTQQIDKQLTVGFSPSLSPTNQERTNGLHEVEFDERRDDASTFQCQDDHPTQQLMNIQVTEVLHVSTSTDSLAGPSRSPMNISLADVPTPLRSLTMGQAAMYRNFIVIGEQEGQQPPDVSYALVRYANKNRTYKVSGIRALGYYIIGINLRARIYSDERHGSSYEYDTTDIGDLSTVIAHEVQRFIDDKPYQQELKEFIEAFLDGLPGAARLNRNVIEDLVVARINKFREVFFIRKGERESYSFVSERSQRKRKWPPSSNH</sequence>
<dbReference type="EMBL" id="JAUCMV010000003">
    <property type="protein sequence ID" value="KAK0408304.1"/>
    <property type="molecule type" value="Genomic_DNA"/>
</dbReference>
<feature type="region of interest" description="Disordered" evidence="1">
    <location>
        <begin position="233"/>
        <end position="252"/>
    </location>
</feature>
<proteinExistence type="predicted"/>
<feature type="region of interest" description="Disordered" evidence="1">
    <location>
        <begin position="133"/>
        <end position="161"/>
    </location>
</feature>
<name>A0AA39LT38_9BILA</name>
<comment type="caution">
    <text evidence="2">The sequence shown here is derived from an EMBL/GenBank/DDBJ whole genome shotgun (WGS) entry which is preliminary data.</text>
</comment>
<evidence type="ECO:0000256" key="1">
    <source>
        <dbReference type="SAM" id="MobiDB-lite"/>
    </source>
</evidence>
<keyword evidence="3" id="KW-1185">Reference proteome</keyword>
<dbReference type="Proteomes" id="UP001175271">
    <property type="component" value="Unassembled WGS sequence"/>
</dbReference>
<accession>A0AA39LT38</accession>
<evidence type="ECO:0000313" key="3">
    <source>
        <dbReference type="Proteomes" id="UP001175271"/>
    </source>
</evidence>
<feature type="compositionally biased region" description="Polar residues" evidence="1">
    <location>
        <begin position="233"/>
        <end position="245"/>
    </location>
</feature>
<evidence type="ECO:0000313" key="2">
    <source>
        <dbReference type="EMBL" id="KAK0408304.1"/>
    </source>
</evidence>
<protein>
    <submittedName>
        <fullName evidence="2">Uncharacterized protein</fullName>
    </submittedName>
</protein>
<gene>
    <name evidence="2" type="ORF">QR680_003880</name>
</gene>
<reference evidence="2" key="1">
    <citation type="submission" date="2023-06" db="EMBL/GenBank/DDBJ databases">
        <title>Genomic analysis of the entomopathogenic nematode Steinernema hermaphroditum.</title>
        <authorList>
            <person name="Schwarz E.M."/>
            <person name="Heppert J.K."/>
            <person name="Baniya A."/>
            <person name="Schwartz H.T."/>
            <person name="Tan C.-H."/>
            <person name="Antoshechkin I."/>
            <person name="Sternberg P.W."/>
            <person name="Goodrich-Blair H."/>
            <person name="Dillman A.R."/>
        </authorList>
    </citation>
    <scope>NUCLEOTIDE SEQUENCE</scope>
    <source>
        <strain evidence="2">PS9179</strain>
        <tissue evidence="2">Whole animal</tissue>
    </source>
</reference>
<dbReference type="AlphaFoldDB" id="A0AA39LT38"/>